<name>A0A1X7T049_AMPQE</name>
<feature type="region of interest" description="Disordered" evidence="1">
    <location>
        <begin position="94"/>
        <end position="125"/>
    </location>
</feature>
<dbReference type="InterPro" id="IPR011011">
    <property type="entry name" value="Znf_FYVE_PHD"/>
</dbReference>
<sequence>MPPKKLPKKKGKQLYICPICDDQIDDSTQQSIWCDGECATWLYRGCAGLSKAAHSKLNGTDTPFYCPHCSLVKQEREIELLKASLSDLAKKFDDQLNQGPKTSNPGVTPVPSWSPRIVKNPISST</sequence>
<proteinExistence type="predicted"/>
<dbReference type="AlphaFoldDB" id="A0A1X7T049"/>
<evidence type="ECO:0008006" key="3">
    <source>
        <dbReference type="Google" id="ProtNLM"/>
    </source>
</evidence>
<dbReference type="InterPro" id="IPR013083">
    <property type="entry name" value="Znf_RING/FYVE/PHD"/>
</dbReference>
<accession>A0A1X7T049</accession>
<evidence type="ECO:0000256" key="1">
    <source>
        <dbReference type="SAM" id="MobiDB-lite"/>
    </source>
</evidence>
<organism evidence="2">
    <name type="scientific">Amphimedon queenslandica</name>
    <name type="common">Sponge</name>
    <dbReference type="NCBI Taxonomy" id="400682"/>
    <lineage>
        <taxon>Eukaryota</taxon>
        <taxon>Metazoa</taxon>
        <taxon>Porifera</taxon>
        <taxon>Demospongiae</taxon>
        <taxon>Heteroscleromorpha</taxon>
        <taxon>Haplosclerida</taxon>
        <taxon>Niphatidae</taxon>
        <taxon>Amphimedon</taxon>
    </lineage>
</organism>
<feature type="compositionally biased region" description="Polar residues" evidence="1">
    <location>
        <begin position="95"/>
        <end position="106"/>
    </location>
</feature>
<dbReference type="InParanoid" id="A0A1X7T049"/>
<dbReference type="Gene3D" id="3.30.40.10">
    <property type="entry name" value="Zinc/RING finger domain, C3HC4 (zinc finger)"/>
    <property type="match status" value="1"/>
</dbReference>
<protein>
    <recommendedName>
        <fullName evidence="3">PHD-type domain-containing protein</fullName>
    </recommendedName>
</protein>
<reference evidence="2" key="1">
    <citation type="submission" date="2017-05" db="UniProtKB">
        <authorList>
            <consortium name="EnsemblMetazoa"/>
        </authorList>
    </citation>
    <scope>IDENTIFICATION</scope>
</reference>
<dbReference type="EnsemblMetazoa" id="Aqu2.1.07813_001">
    <property type="protein sequence ID" value="Aqu2.1.07813_001"/>
    <property type="gene ID" value="Aqu2.1.07813"/>
</dbReference>
<dbReference type="SUPFAM" id="SSF57903">
    <property type="entry name" value="FYVE/PHD zinc finger"/>
    <property type="match status" value="1"/>
</dbReference>
<evidence type="ECO:0000313" key="2">
    <source>
        <dbReference type="EnsemblMetazoa" id="Aqu2.1.07813_001"/>
    </source>
</evidence>